<feature type="signal peptide" evidence="1">
    <location>
        <begin position="1"/>
        <end position="24"/>
    </location>
</feature>
<feature type="chain" id="PRO_5015899107" evidence="1">
    <location>
        <begin position="25"/>
        <end position="205"/>
    </location>
</feature>
<proteinExistence type="predicted"/>
<dbReference type="Proteomes" id="UP000248857">
    <property type="component" value="Unassembled WGS sequence"/>
</dbReference>
<dbReference type="EMBL" id="PQWO01000002">
    <property type="protein sequence ID" value="PZD74778.1"/>
    <property type="molecule type" value="Genomic_DNA"/>
</dbReference>
<dbReference type="RefSeq" id="WP_146242267.1">
    <property type="nucleotide sequence ID" value="NZ_CAWNWM010000002.1"/>
</dbReference>
<comment type="caution">
    <text evidence="2">The sequence shown here is derived from an EMBL/GenBank/DDBJ whole genome shotgun (WGS) entry which is preliminary data.</text>
</comment>
<sequence>MNFKSLFCGVLIASSLMTSTKAVACSWIAPPLVGYVLNSEIVVVGTVIQASETTATLAVESYLKGEHREPKLLIDNQVYDTGPSCTPLTPIQGNRFSQGQQILMFLDSEPQSQLWYPIGVSDEAAFPVQEGRLLPGLYPYLFLKHDHRHVSEESMLKHIREGKPVSSLAEAKDAIANIAGPSVEIKQQKTNQQSLLFLLEQEQLL</sequence>
<keyword evidence="3" id="KW-1185">Reference proteome</keyword>
<dbReference type="AlphaFoldDB" id="A0A2W1JN80"/>
<gene>
    <name evidence="2" type="ORF">C1752_00651</name>
</gene>
<organism evidence="2 3">
    <name type="scientific">Acaryochloris thomasi RCC1774</name>
    <dbReference type="NCBI Taxonomy" id="1764569"/>
    <lineage>
        <taxon>Bacteria</taxon>
        <taxon>Bacillati</taxon>
        <taxon>Cyanobacteriota</taxon>
        <taxon>Cyanophyceae</taxon>
        <taxon>Acaryochloridales</taxon>
        <taxon>Acaryochloridaceae</taxon>
        <taxon>Acaryochloris</taxon>
        <taxon>Acaryochloris thomasi</taxon>
    </lineage>
</organism>
<accession>A0A2W1JN80</accession>
<evidence type="ECO:0000313" key="3">
    <source>
        <dbReference type="Proteomes" id="UP000248857"/>
    </source>
</evidence>
<reference evidence="2 3" key="1">
    <citation type="journal article" date="2018" name="Sci. Rep.">
        <title>A novel species of the marine cyanobacterium Acaryochloris with a unique pigment content and lifestyle.</title>
        <authorList>
            <person name="Partensky F."/>
            <person name="Six C."/>
            <person name="Ratin M."/>
            <person name="Garczarek L."/>
            <person name="Vaulot D."/>
            <person name="Probert I."/>
            <person name="Calteau A."/>
            <person name="Gourvil P."/>
            <person name="Marie D."/>
            <person name="Grebert T."/>
            <person name="Bouchier C."/>
            <person name="Le Panse S."/>
            <person name="Gachenot M."/>
            <person name="Rodriguez F."/>
            <person name="Garrido J.L."/>
        </authorList>
    </citation>
    <scope>NUCLEOTIDE SEQUENCE [LARGE SCALE GENOMIC DNA]</scope>
    <source>
        <strain evidence="2 3">RCC1774</strain>
    </source>
</reference>
<protein>
    <submittedName>
        <fullName evidence="2">Uncharacterized protein</fullName>
    </submittedName>
</protein>
<evidence type="ECO:0000313" key="2">
    <source>
        <dbReference type="EMBL" id="PZD74778.1"/>
    </source>
</evidence>
<keyword evidence="1" id="KW-0732">Signal</keyword>
<name>A0A2W1JN80_9CYAN</name>
<evidence type="ECO:0000256" key="1">
    <source>
        <dbReference type="SAM" id="SignalP"/>
    </source>
</evidence>